<dbReference type="EMBL" id="JAERRB010000002">
    <property type="protein sequence ID" value="MBL0740979.1"/>
    <property type="molecule type" value="Genomic_DNA"/>
</dbReference>
<dbReference type="Pfam" id="PF16153">
    <property type="entry name" value="DUF4861"/>
    <property type="match status" value="1"/>
</dbReference>
<reference evidence="2 3" key="1">
    <citation type="submission" date="2021-01" db="EMBL/GenBank/DDBJ databases">
        <title>Chryseolinea sp. Jin1 Genome sequencing and assembly.</title>
        <authorList>
            <person name="Kim I."/>
        </authorList>
    </citation>
    <scope>NUCLEOTIDE SEQUENCE [LARGE SCALE GENOMIC DNA]</scope>
    <source>
        <strain evidence="2 3">Jin1</strain>
    </source>
</reference>
<dbReference type="Proteomes" id="UP000613030">
    <property type="component" value="Unassembled WGS sequence"/>
</dbReference>
<name>A0ABS1KNE4_9BACT</name>
<evidence type="ECO:0000256" key="1">
    <source>
        <dbReference type="SAM" id="SignalP"/>
    </source>
</evidence>
<feature type="signal peptide" evidence="1">
    <location>
        <begin position="1"/>
        <end position="19"/>
    </location>
</feature>
<protein>
    <submittedName>
        <fullName evidence="2">DUF4861 domain-containing protein</fullName>
    </submittedName>
</protein>
<evidence type="ECO:0000313" key="3">
    <source>
        <dbReference type="Proteomes" id="UP000613030"/>
    </source>
</evidence>
<evidence type="ECO:0000313" key="2">
    <source>
        <dbReference type="EMBL" id="MBL0740979.1"/>
    </source>
</evidence>
<dbReference type="InterPro" id="IPR032342">
    <property type="entry name" value="DUF4861"/>
</dbReference>
<feature type="chain" id="PRO_5045835735" evidence="1">
    <location>
        <begin position="20"/>
        <end position="420"/>
    </location>
</feature>
<gene>
    <name evidence="2" type="ORF">JI741_07090</name>
</gene>
<keyword evidence="3" id="KW-1185">Reference proteome</keyword>
<proteinExistence type="predicted"/>
<accession>A0ABS1KNE4</accession>
<keyword evidence="1" id="KW-0732">Signal</keyword>
<sequence length="420" mass="46682">MLKKILLVLMMFATGNLLAQQLDTDFPKTFRVKITNTQTDARENTLVVLSPEQIRNVAGQFNAKAFVVTDGGKEIPSQYNAHDKDNAGIVFVIEKLAPSESRNIVVRYNPSGSNPRTYAKQTQAELSRKTGGEWKGREYIGGTFQNVDYLRVPPEHKDHSWFIRYEGPGWESDKVGYRFYLDQRNAADVFGKKTPEPVLQNVGLDGFDSYHNPQPWGMDVMKVGKSLGIGSIGAQVDGKTIRVEKTDSVSCRIIENGAVYSSLLTNYSGWLVGTKKHDVQSRISIHAGTRLTHQQLTLTNNAETLVTGIVKDTNAKLFTDKGSAQQWAYLATYGKQSLNSDELGLAVLVKPLSLTAFVEDEFSHIAQLKVTQGKLDYYYLAAWIGEPGGIADEKQFLDYVSRVAKELAHPVKVVLTADKK</sequence>
<dbReference type="RefSeq" id="WP_202008346.1">
    <property type="nucleotide sequence ID" value="NZ_JAERRB010000002.1"/>
</dbReference>
<organism evidence="2 3">
    <name type="scientific">Chryseolinea lacunae</name>
    <dbReference type="NCBI Taxonomy" id="2801331"/>
    <lineage>
        <taxon>Bacteria</taxon>
        <taxon>Pseudomonadati</taxon>
        <taxon>Bacteroidota</taxon>
        <taxon>Cytophagia</taxon>
        <taxon>Cytophagales</taxon>
        <taxon>Fulvivirgaceae</taxon>
        <taxon>Chryseolinea</taxon>
    </lineage>
</organism>
<comment type="caution">
    <text evidence="2">The sequence shown here is derived from an EMBL/GenBank/DDBJ whole genome shotgun (WGS) entry which is preliminary data.</text>
</comment>